<evidence type="ECO:0000313" key="1">
    <source>
        <dbReference type="EMBL" id="KAF3538963.1"/>
    </source>
</evidence>
<accession>A0A8S9QG89</accession>
<sequence>MTTIKYKKSKREQSRSYSKFAFERYNKNGGKHEMGSLRSSGDSIEGSRRMHGLTMSRKSSVATFGESSVSDRAVYVLGRYVATRFCAGCYAATLFESFSDFSSTWSHRSMATAIIRTMKRQSIVGSEVLSIDIELVMTRSRSLDPSCSAAIHPTYVYVIPVLSQ</sequence>
<comment type="caution">
    <text evidence="1">The sequence shown here is derived from an EMBL/GenBank/DDBJ whole genome shotgun (WGS) entry which is preliminary data.</text>
</comment>
<reference evidence="1" key="1">
    <citation type="submission" date="2019-12" db="EMBL/GenBank/DDBJ databases">
        <title>Genome sequencing and annotation of Brassica cretica.</title>
        <authorList>
            <person name="Studholme D.J."/>
            <person name="Sarris P."/>
        </authorList>
    </citation>
    <scope>NUCLEOTIDE SEQUENCE</scope>
    <source>
        <strain evidence="1">PFS-109/04</strain>
        <tissue evidence="1">Leaf</tissue>
    </source>
</reference>
<dbReference type="Proteomes" id="UP000712600">
    <property type="component" value="Unassembled WGS sequence"/>
</dbReference>
<protein>
    <submittedName>
        <fullName evidence="1">Uncharacterized protein</fullName>
    </submittedName>
</protein>
<evidence type="ECO:0000313" key="2">
    <source>
        <dbReference type="Proteomes" id="UP000712600"/>
    </source>
</evidence>
<gene>
    <name evidence="1" type="ORF">F2Q69_00021939</name>
</gene>
<dbReference type="EMBL" id="QGKX02001290">
    <property type="protein sequence ID" value="KAF3538963.1"/>
    <property type="molecule type" value="Genomic_DNA"/>
</dbReference>
<dbReference type="AlphaFoldDB" id="A0A8S9QG89"/>
<name>A0A8S9QG89_BRACR</name>
<proteinExistence type="predicted"/>
<organism evidence="1 2">
    <name type="scientific">Brassica cretica</name>
    <name type="common">Mustard</name>
    <dbReference type="NCBI Taxonomy" id="69181"/>
    <lineage>
        <taxon>Eukaryota</taxon>
        <taxon>Viridiplantae</taxon>
        <taxon>Streptophyta</taxon>
        <taxon>Embryophyta</taxon>
        <taxon>Tracheophyta</taxon>
        <taxon>Spermatophyta</taxon>
        <taxon>Magnoliopsida</taxon>
        <taxon>eudicotyledons</taxon>
        <taxon>Gunneridae</taxon>
        <taxon>Pentapetalae</taxon>
        <taxon>rosids</taxon>
        <taxon>malvids</taxon>
        <taxon>Brassicales</taxon>
        <taxon>Brassicaceae</taxon>
        <taxon>Brassiceae</taxon>
        <taxon>Brassica</taxon>
    </lineage>
</organism>